<name>A0AAE1CCY5_9PEZI</name>
<accession>A0AAE1CCY5</accession>
<keyword evidence="1" id="KW-1133">Transmembrane helix</keyword>
<evidence type="ECO:0000256" key="1">
    <source>
        <dbReference type="SAM" id="Phobius"/>
    </source>
</evidence>
<dbReference type="EMBL" id="JAULSO010000002">
    <property type="protein sequence ID" value="KAK3689012.1"/>
    <property type="molecule type" value="Genomic_DNA"/>
</dbReference>
<protein>
    <submittedName>
        <fullName evidence="2">Uncharacterized protein</fullName>
    </submittedName>
</protein>
<keyword evidence="1" id="KW-0472">Membrane</keyword>
<evidence type="ECO:0000313" key="2">
    <source>
        <dbReference type="EMBL" id="KAK3689012.1"/>
    </source>
</evidence>
<keyword evidence="3" id="KW-1185">Reference proteome</keyword>
<sequence>MTTPKSSLRYHRTALAIAVVYLLILIVPWILTSVLNFRPIWTSKHYSPTFPYDTFDASPGLRRSRPNETLSARGLFALADGRPTLEHSVFNCAYLLLLALALDGQLARSLLVTTETVGITAPATAGYVYHPSYSTIGQDATFAYFPRHRENPVTEKARHDLINLDPQDFQPNLWPNLAAADKLGVRKNYYSWTGESSMSYRSHSMGKFHSFNYQTAADHANLPYFVSVYPNGTSTGMLRSHAARLSSNLTSEAVSVEAFPTKCAGTNPFVRTSHFDTDFLEEELGFRRLNLSICAPGEIKEELWMQMLDGRVDPVSDTSNFTYRCQANTTFGYFELPNYHIGSQPSPLLPKRPDVTGQNHFYEPDKTQKTAVITANNETAVQSVMKALCVQNGIPFSRIFGTPRCAQEGYVNSTLASELGSYAYTGPENTRRTALFFVNRATLTAAAPSEAINAVLRFQARNKVDLVKPSASTAGIAVVSALFRPRPTWTETLDALAISRITHQLRDGGAIAAMGLRPVTGKDKKPLADVDALVGIDDSPTTRVTVNDHQPERLLDDSNSEVTVTDTALVLPPSDVDDTTSGYTPVLRVGTPGVIAATWRLRRKNTSADDA</sequence>
<dbReference type="Proteomes" id="UP001270362">
    <property type="component" value="Unassembled WGS sequence"/>
</dbReference>
<reference evidence="2" key="1">
    <citation type="journal article" date="2023" name="Mol. Phylogenet. Evol.">
        <title>Genome-scale phylogeny and comparative genomics of the fungal order Sordariales.</title>
        <authorList>
            <person name="Hensen N."/>
            <person name="Bonometti L."/>
            <person name="Westerberg I."/>
            <person name="Brannstrom I.O."/>
            <person name="Guillou S."/>
            <person name="Cros-Aarteil S."/>
            <person name="Calhoun S."/>
            <person name="Haridas S."/>
            <person name="Kuo A."/>
            <person name="Mondo S."/>
            <person name="Pangilinan J."/>
            <person name="Riley R."/>
            <person name="LaButti K."/>
            <person name="Andreopoulos B."/>
            <person name="Lipzen A."/>
            <person name="Chen C."/>
            <person name="Yan M."/>
            <person name="Daum C."/>
            <person name="Ng V."/>
            <person name="Clum A."/>
            <person name="Steindorff A."/>
            <person name="Ohm R.A."/>
            <person name="Martin F."/>
            <person name="Silar P."/>
            <person name="Natvig D.O."/>
            <person name="Lalanne C."/>
            <person name="Gautier V."/>
            <person name="Ament-Velasquez S.L."/>
            <person name="Kruys A."/>
            <person name="Hutchinson M.I."/>
            <person name="Powell A.J."/>
            <person name="Barry K."/>
            <person name="Miller A.N."/>
            <person name="Grigoriev I.V."/>
            <person name="Debuchy R."/>
            <person name="Gladieux P."/>
            <person name="Hiltunen Thoren M."/>
            <person name="Johannesson H."/>
        </authorList>
    </citation>
    <scope>NUCLEOTIDE SEQUENCE</scope>
    <source>
        <strain evidence="2">CBS 314.62</strain>
    </source>
</reference>
<proteinExistence type="predicted"/>
<keyword evidence="1" id="KW-0812">Transmembrane</keyword>
<organism evidence="2 3">
    <name type="scientific">Podospora appendiculata</name>
    <dbReference type="NCBI Taxonomy" id="314037"/>
    <lineage>
        <taxon>Eukaryota</taxon>
        <taxon>Fungi</taxon>
        <taxon>Dikarya</taxon>
        <taxon>Ascomycota</taxon>
        <taxon>Pezizomycotina</taxon>
        <taxon>Sordariomycetes</taxon>
        <taxon>Sordariomycetidae</taxon>
        <taxon>Sordariales</taxon>
        <taxon>Podosporaceae</taxon>
        <taxon>Podospora</taxon>
    </lineage>
</organism>
<dbReference type="AlphaFoldDB" id="A0AAE1CCY5"/>
<evidence type="ECO:0000313" key="3">
    <source>
        <dbReference type="Proteomes" id="UP001270362"/>
    </source>
</evidence>
<feature type="transmembrane region" description="Helical" evidence="1">
    <location>
        <begin position="12"/>
        <end position="31"/>
    </location>
</feature>
<reference evidence="2" key="2">
    <citation type="submission" date="2023-06" db="EMBL/GenBank/DDBJ databases">
        <authorList>
            <consortium name="Lawrence Berkeley National Laboratory"/>
            <person name="Haridas S."/>
            <person name="Hensen N."/>
            <person name="Bonometti L."/>
            <person name="Westerberg I."/>
            <person name="Brannstrom I.O."/>
            <person name="Guillou S."/>
            <person name="Cros-Aarteil S."/>
            <person name="Calhoun S."/>
            <person name="Kuo A."/>
            <person name="Mondo S."/>
            <person name="Pangilinan J."/>
            <person name="Riley R."/>
            <person name="Labutti K."/>
            <person name="Andreopoulos B."/>
            <person name="Lipzen A."/>
            <person name="Chen C."/>
            <person name="Yanf M."/>
            <person name="Daum C."/>
            <person name="Ng V."/>
            <person name="Clum A."/>
            <person name="Steindorff A."/>
            <person name="Ohm R."/>
            <person name="Martin F."/>
            <person name="Silar P."/>
            <person name="Natvig D."/>
            <person name="Lalanne C."/>
            <person name="Gautier V."/>
            <person name="Ament-Velasquez S.L."/>
            <person name="Kruys A."/>
            <person name="Hutchinson M.I."/>
            <person name="Powell A.J."/>
            <person name="Barry K."/>
            <person name="Miller A.N."/>
            <person name="Grigoriev I.V."/>
            <person name="Debuchy R."/>
            <person name="Gladieux P."/>
            <person name="Thoren M.H."/>
            <person name="Johannesson H."/>
        </authorList>
    </citation>
    <scope>NUCLEOTIDE SEQUENCE</scope>
    <source>
        <strain evidence="2">CBS 314.62</strain>
    </source>
</reference>
<gene>
    <name evidence="2" type="ORF">B0T22DRAFT_440517</name>
</gene>
<comment type="caution">
    <text evidence="2">The sequence shown here is derived from an EMBL/GenBank/DDBJ whole genome shotgun (WGS) entry which is preliminary data.</text>
</comment>